<reference evidence="2" key="1">
    <citation type="submission" date="2020-02" db="EMBL/GenBank/DDBJ databases">
        <authorList>
            <person name="Meier V. D."/>
        </authorList>
    </citation>
    <scope>NUCLEOTIDE SEQUENCE</scope>
    <source>
        <strain evidence="2">AVDCRST_MAG75</strain>
    </source>
</reference>
<proteinExistence type="predicted"/>
<protein>
    <submittedName>
        <fullName evidence="2">Uncharacterized protein</fullName>
    </submittedName>
</protein>
<dbReference type="EMBL" id="CADCUO010000020">
    <property type="protein sequence ID" value="CAA9373467.1"/>
    <property type="molecule type" value="Genomic_DNA"/>
</dbReference>
<name>A0A6J4N2V0_9ACTN</name>
<feature type="region of interest" description="Disordered" evidence="1">
    <location>
        <begin position="23"/>
        <end position="49"/>
    </location>
</feature>
<accession>A0A6J4N2V0</accession>
<organism evidence="2">
    <name type="scientific">uncultured Propionibacteriaceae bacterium</name>
    <dbReference type="NCBI Taxonomy" id="257457"/>
    <lineage>
        <taxon>Bacteria</taxon>
        <taxon>Bacillati</taxon>
        <taxon>Actinomycetota</taxon>
        <taxon>Actinomycetes</taxon>
        <taxon>Propionibacteriales</taxon>
        <taxon>Propionibacteriaceae</taxon>
        <taxon>environmental samples</taxon>
    </lineage>
</organism>
<gene>
    <name evidence="2" type="ORF">AVDCRST_MAG75-299</name>
</gene>
<sequence length="49" mass="5552">METKVTRAVVYDSPWPKVKAGVGSRLPTRRLPHRRKHSNVRGSSLRVLA</sequence>
<dbReference type="AlphaFoldDB" id="A0A6J4N2V0"/>
<feature type="compositionally biased region" description="Basic residues" evidence="1">
    <location>
        <begin position="27"/>
        <end position="39"/>
    </location>
</feature>
<evidence type="ECO:0000256" key="1">
    <source>
        <dbReference type="SAM" id="MobiDB-lite"/>
    </source>
</evidence>
<evidence type="ECO:0000313" key="2">
    <source>
        <dbReference type="EMBL" id="CAA9373467.1"/>
    </source>
</evidence>